<reference evidence="2 3" key="1">
    <citation type="submission" date="2024-09" db="EMBL/GenBank/DDBJ databases">
        <authorList>
            <person name="Sun Q."/>
            <person name="Mori K."/>
        </authorList>
    </citation>
    <scope>NUCLEOTIDE SEQUENCE [LARGE SCALE GENOMIC DNA]</scope>
    <source>
        <strain evidence="2 3">NCAIM B.02481</strain>
    </source>
</reference>
<protein>
    <submittedName>
        <fullName evidence="2">Uncharacterized protein</fullName>
    </submittedName>
</protein>
<dbReference type="PROSITE" id="PS51257">
    <property type="entry name" value="PROKAR_LIPOPROTEIN"/>
    <property type="match status" value="1"/>
</dbReference>
<comment type="caution">
    <text evidence="2">The sequence shown here is derived from an EMBL/GenBank/DDBJ whole genome shotgun (WGS) entry which is preliminary data.</text>
</comment>
<proteinExistence type="predicted"/>
<dbReference type="RefSeq" id="WP_386062997.1">
    <property type="nucleotide sequence ID" value="NZ_JBHLTQ010000004.1"/>
</dbReference>
<evidence type="ECO:0000313" key="2">
    <source>
        <dbReference type="EMBL" id="MFC0604781.1"/>
    </source>
</evidence>
<sequence>MKTKSVNPFMLCITILFLLVTSCSKDETSDAPEGMPYGVNVSADGITDLAYNANIQADYGYFGTEDLLYFDINIHDYNPQHFSIGFIAPIPSTFNYNELIPLVEGATYPIGPNTLYPTESLAFQGIFESVNPETYESNWYDTSIQGGGELTIVKIIDNEFIDIEFNFIAYYYATLIESVPVHVAGNIRVKPREIIGD</sequence>
<dbReference type="EMBL" id="JBHLTQ010000004">
    <property type="protein sequence ID" value="MFC0604781.1"/>
    <property type="molecule type" value="Genomic_DNA"/>
</dbReference>
<evidence type="ECO:0000313" key="3">
    <source>
        <dbReference type="Proteomes" id="UP001589832"/>
    </source>
</evidence>
<accession>A0ABV6QBM3</accession>
<keyword evidence="3" id="KW-1185">Reference proteome</keyword>
<name>A0ABV6QBM3_9FLAO</name>
<organism evidence="2 3">
    <name type="scientific">Winogradskyella pulchriflava</name>
    <dbReference type="NCBI Taxonomy" id="1110688"/>
    <lineage>
        <taxon>Bacteria</taxon>
        <taxon>Pseudomonadati</taxon>
        <taxon>Bacteroidota</taxon>
        <taxon>Flavobacteriia</taxon>
        <taxon>Flavobacteriales</taxon>
        <taxon>Flavobacteriaceae</taxon>
        <taxon>Winogradskyella</taxon>
    </lineage>
</organism>
<evidence type="ECO:0000256" key="1">
    <source>
        <dbReference type="SAM" id="SignalP"/>
    </source>
</evidence>
<gene>
    <name evidence="2" type="ORF">ACFFGA_09475</name>
</gene>
<feature type="signal peptide" evidence="1">
    <location>
        <begin position="1"/>
        <end position="25"/>
    </location>
</feature>
<dbReference type="Proteomes" id="UP001589832">
    <property type="component" value="Unassembled WGS sequence"/>
</dbReference>
<feature type="chain" id="PRO_5046672975" evidence="1">
    <location>
        <begin position="26"/>
        <end position="197"/>
    </location>
</feature>
<keyword evidence="1" id="KW-0732">Signal</keyword>